<dbReference type="Gene3D" id="1.25.40.10">
    <property type="entry name" value="Tetratricopeptide repeat domain"/>
    <property type="match status" value="1"/>
</dbReference>
<keyword evidence="3" id="KW-1185">Reference proteome</keyword>
<sequence length="179" mass="20811">MYEYGKMLYKGEGHSMNKEKCLEYFKQAIDKGHVKSMFIYGRIMKEDFLNNEEGYKWNSMYKKCSQRYGSSLIDGKVEKDITEGLRLIKYSFDHNDSTGISDYAYYLSQGLPNLEKDLKLSFKYAKLAANMGNLASINNVGAYYQHGQGTEVDKKKPSNIIGEDLKKDQYWQQQILAFY</sequence>
<comment type="similarity">
    <text evidence="1">Belongs to the sel-1 family.</text>
</comment>
<dbReference type="InterPro" id="IPR011990">
    <property type="entry name" value="TPR-like_helical_dom_sf"/>
</dbReference>
<organism evidence="2 3">
    <name type="scientific">Tritrichomonas musculus</name>
    <dbReference type="NCBI Taxonomy" id="1915356"/>
    <lineage>
        <taxon>Eukaryota</taxon>
        <taxon>Metamonada</taxon>
        <taxon>Parabasalia</taxon>
        <taxon>Tritrichomonadida</taxon>
        <taxon>Tritrichomonadidae</taxon>
        <taxon>Tritrichomonas</taxon>
    </lineage>
</organism>
<evidence type="ECO:0000256" key="1">
    <source>
        <dbReference type="ARBA" id="ARBA00038101"/>
    </source>
</evidence>
<proteinExistence type="inferred from homology"/>
<reference evidence="2 3" key="1">
    <citation type="submission" date="2024-04" db="EMBL/GenBank/DDBJ databases">
        <title>Tritrichomonas musculus Genome.</title>
        <authorList>
            <person name="Alves-Ferreira E."/>
            <person name="Grigg M."/>
            <person name="Lorenzi H."/>
            <person name="Galac M."/>
        </authorList>
    </citation>
    <scope>NUCLEOTIDE SEQUENCE [LARGE SCALE GENOMIC DNA]</scope>
    <source>
        <strain evidence="2 3">EAF2021</strain>
    </source>
</reference>
<dbReference type="Proteomes" id="UP001470230">
    <property type="component" value="Unassembled WGS sequence"/>
</dbReference>
<evidence type="ECO:0000313" key="2">
    <source>
        <dbReference type="EMBL" id="KAK8871408.1"/>
    </source>
</evidence>
<dbReference type="InterPro" id="IPR006597">
    <property type="entry name" value="Sel1-like"/>
</dbReference>
<dbReference type="SMART" id="SM00671">
    <property type="entry name" value="SEL1"/>
    <property type="match status" value="2"/>
</dbReference>
<evidence type="ECO:0008006" key="4">
    <source>
        <dbReference type="Google" id="ProtNLM"/>
    </source>
</evidence>
<dbReference type="PANTHER" id="PTHR11102:SF160">
    <property type="entry name" value="ERAD-ASSOCIATED E3 UBIQUITIN-PROTEIN LIGASE COMPONENT HRD3"/>
    <property type="match status" value="1"/>
</dbReference>
<name>A0ABR2J0H6_9EUKA</name>
<accession>A0ABR2J0H6</accession>
<gene>
    <name evidence="2" type="ORF">M9Y10_007134</name>
</gene>
<dbReference type="PANTHER" id="PTHR11102">
    <property type="entry name" value="SEL-1-LIKE PROTEIN"/>
    <property type="match status" value="1"/>
</dbReference>
<comment type="caution">
    <text evidence="2">The sequence shown here is derived from an EMBL/GenBank/DDBJ whole genome shotgun (WGS) entry which is preliminary data.</text>
</comment>
<dbReference type="SUPFAM" id="SSF81901">
    <property type="entry name" value="HCP-like"/>
    <property type="match status" value="2"/>
</dbReference>
<dbReference type="Pfam" id="PF08238">
    <property type="entry name" value="Sel1"/>
    <property type="match status" value="3"/>
</dbReference>
<protein>
    <recommendedName>
        <fullName evidence="4">Sel1 repeat protein</fullName>
    </recommendedName>
</protein>
<dbReference type="EMBL" id="JAPFFF010000013">
    <property type="protein sequence ID" value="KAK8871408.1"/>
    <property type="molecule type" value="Genomic_DNA"/>
</dbReference>
<dbReference type="InterPro" id="IPR050767">
    <property type="entry name" value="Sel1_AlgK"/>
</dbReference>
<evidence type="ECO:0000313" key="3">
    <source>
        <dbReference type="Proteomes" id="UP001470230"/>
    </source>
</evidence>